<accession>A0ACB8YTU3</accession>
<keyword evidence="2" id="KW-1185">Reference proteome</keyword>
<reference evidence="2" key="1">
    <citation type="journal article" date="2022" name="Mol. Ecol. Resour.">
        <title>The genomes of chicory, endive, great burdock and yacon provide insights into Asteraceae palaeo-polyploidization history and plant inulin production.</title>
        <authorList>
            <person name="Fan W."/>
            <person name="Wang S."/>
            <person name="Wang H."/>
            <person name="Wang A."/>
            <person name="Jiang F."/>
            <person name="Liu H."/>
            <person name="Zhao H."/>
            <person name="Xu D."/>
            <person name="Zhang Y."/>
        </authorList>
    </citation>
    <scope>NUCLEOTIDE SEQUENCE [LARGE SCALE GENOMIC DNA]</scope>
    <source>
        <strain evidence="2">cv. Punajuju</strain>
    </source>
</reference>
<dbReference type="Proteomes" id="UP001055811">
    <property type="component" value="Linkage Group LG09"/>
</dbReference>
<reference evidence="1 2" key="2">
    <citation type="journal article" date="2022" name="Mol. Ecol. Resour.">
        <title>The genomes of chicory, endive, great burdock and yacon provide insights into Asteraceae paleo-polyploidization history and plant inulin production.</title>
        <authorList>
            <person name="Fan W."/>
            <person name="Wang S."/>
            <person name="Wang H."/>
            <person name="Wang A."/>
            <person name="Jiang F."/>
            <person name="Liu H."/>
            <person name="Zhao H."/>
            <person name="Xu D."/>
            <person name="Zhang Y."/>
        </authorList>
    </citation>
    <scope>NUCLEOTIDE SEQUENCE [LARGE SCALE GENOMIC DNA]</scope>
    <source>
        <strain evidence="2">cv. Punajuju</strain>
        <tissue evidence="1">Leaves</tissue>
    </source>
</reference>
<dbReference type="EMBL" id="CM042017">
    <property type="protein sequence ID" value="KAI3689152.1"/>
    <property type="molecule type" value="Genomic_DNA"/>
</dbReference>
<organism evidence="1 2">
    <name type="scientific">Cichorium intybus</name>
    <name type="common">Chicory</name>
    <dbReference type="NCBI Taxonomy" id="13427"/>
    <lineage>
        <taxon>Eukaryota</taxon>
        <taxon>Viridiplantae</taxon>
        <taxon>Streptophyta</taxon>
        <taxon>Embryophyta</taxon>
        <taxon>Tracheophyta</taxon>
        <taxon>Spermatophyta</taxon>
        <taxon>Magnoliopsida</taxon>
        <taxon>eudicotyledons</taxon>
        <taxon>Gunneridae</taxon>
        <taxon>Pentapetalae</taxon>
        <taxon>asterids</taxon>
        <taxon>campanulids</taxon>
        <taxon>Asterales</taxon>
        <taxon>Asteraceae</taxon>
        <taxon>Cichorioideae</taxon>
        <taxon>Cichorieae</taxon>
        <taxon>Cichoriinae</taxon>
        <taxon>Cichorium</taxon>
    </lineage>
</organism>
<name>A0ACB8YTU3_CICIN</name>
<evidence type="ECO:0000313" key="1">
    <source>
        <dbReference type="EMBL" id="KAI3689152.1"/>
    </source>
</evidence>
<protein>
    <submittedName>
        <fullName evidence="1">Uncharacterized protein</fullName>
    </submittedName>
</protein>
<evidence type="ECO:0000313" key="2">
    <source>
        <dbReference type="Proteomes" id="UP001055811"/>
    </source>
</evidence>
<gene>
    <name evidence="1" type="ORF">L2E82_47102</name>
</gene>
<comment type="caution">
    <text evidence="1">The sequence shown here is derived from an EMBL/GenBank/DDBJ whole genome shotgun (WGS) entry which is preliminary data.</text>
</comment>
<sequence length="508" mass="57648">MASMKSSKCTQVKNFELQNGMILQVDVYGFLNGHNAKVKLQLQNCSQPWILHWGCISNGNKKWFVPSFVPYGTRIHKKSALRTTFIKEGDAYVVSIELKDPKIHAIEFVLKDTKHDKWLKMNGVSFHINLHEQNDVKEDGARKSKCLLNEMSDDDLEIPLRHRNLCTSALFPKLSTSSSTWQGLSRKNNIVGNIYAMSLEEPSNEMVGEKSNSIRFLSDKVPAWIKFPASVVLPFGVFEKVVSEDINKEVAKKIACLCENVDKGDVSKLKIIQETVLQMKAPRKMMIEVRKKMKSSRIPWPQGPIEDTWNQIWQAMKKVWASKWNERAYKNTNHNTLSIGILIQQHIRADYAFLTNTNHPDSSKIYTEIVKGSVESLVGGASPGRAMSSITNKSELKSPIVTCYPSKSTGLYTKNKRSIVFRPDFVSDNTNIHTCRGIYDSVSMENKEEIVLVYSRDLMVIDLRFQALIHSKIAEAAKIIEDLYGCPQSIEGLVQDGQVYVVQWLEVV</sequence>
<proteinExistence type="predicted"/>